<keyword evidence="3" id="KW-0732">Signal</keyword>
<dbReference type="EMBL" id="KE145352">
    <property type="protein sequence ID" value="EPE37088.1"/>
    <property type="molecule type" value="Genomic_DNA"/>
</dbReference>
<dbReference type="RefSeq" id="XP_008076403.1">
    <property type="nucleotide sequence ID" value="XM_008078212.1"/>
</dbReference>
<dbReference type="AlphaFoldDB" id="S3EFX3"/>
<evidence type="ECO:0000256" key="3">
    <source>
        <dbReference type="SAM" id="SignalP"/>
    </source>
</evidence>
<feature type="compositionally biased region" description="Pro residues" evidence="2">
    <location>
        <begin position="225"/>
        <end position="242"/>
    </location>
</feature>
<evidence type="ECO:0008006" key="6">
    <source>
        <dbReference type="Google" id="ProtNLM"/>
    </source>
</evidence>
<proteinExistence type="predicted"/>
<protein>
    <recommendedName>
        <fullName evidence="6">Cell wall protein</fullName>
    </recommendedName>
</protein>
<feature type="region of interest" description="Disordered" evidence="2">
    <location>
        <begin position="213"/>
        <end position="242"/>
    </location>
</feature>
<evidence type="ECO:0000256" key="2">
    <source>
        <dbReference type="SAM" id="MobiDB-lite"/>
    </source>
</evidence>
<organism evidence="4 5">
    <name type="scientific">Glarea lozoyensis (strain ATCC 20868 / MF5171)</name>
    <dbReference type="NCBI Taxonomy" id="1116229"/>
    <lineage>
        <taxon>Eukaryota</taxon>
        <taxon>Fungi</taxon>
        <taxon>Dikarya</taxon>
        <taxon>Ascomycota</taxon>
        <taxon>Pezizomycotina</taxon>
        <taxon>Leotiomycetes</taxon>
        <taxon>Helotiales</taxon>
        <taxon>Helotiaceae</taxon>
        <taxon>Glarea</taxon>
    </lineage>
</organism>
<evidence type="ECO:0000256" key="1">
    <source>
        <dbReference type="SAM" id="Coils"/>
    </source>
</evidence>
<feature type="coiled-coil region" evidence="1">
    <location>
        <begin position="116"/>
        <end position="143"/>
    </location>
</feature>
<evidence type="ECO:0000313" key="4">
    <source>
        <dbReference type="EMBL" id="EPE37088.1"/>
    </source>
</evidence>
<name>S3EFX3_GLAL2</name>
<sequence length="242" mass="25791">MHLATGFATIAAIAPLLLPHVLALPSPNPQPDFFGDIKNTWDKITGQEHQSNAGNTAEQNLAGNATLLSQSFGALLDGDPSNNVEAIIALAKSGEDWFQNIQSHADEIAAHIPNPAEDVRKAKQALKDVVEDIKNEFKEIKEDLKHPAKLVGDLLAKIRAASAKMACKLQNDVFASINTLITESNNQNKDNPVVKPIPQIQISKDVQDDLGLDMSKCTVNAAPGNPTPTPAPAPVPTSPPTV</sequence>
<dbReference type="KEGG" id="glz:GLAREA_09251"/>
<feature type="chain" id="PRO_5004508579" description="Cell wall protein" evidence="3">
    <location>
        <begin position="24"/>
        <end position="242"/>
    </location>
</feature>
<dbReference type="HOGENOM" id="CLU_100290_0_0_1"/>
<keyword evidence="5" id="KW-1185">Reference proteome</keyword>
<evidence type="ECO:0000313" key="5">
    <source>
        <dbReference type="Proteomes" id="UP000016922"/>
    </source>
</evidence>
<keyword evidence="1" id="KW-0175">Coiled coil</keyword>
<accession>S3EFX3</accession>
<reference evidence="4 5" key="1">
    <citation type="journal article" date="2013" name="BMC Genomics">
        <title>Genomics-driven discovery of the pneumocandin biosynthetic gene cluster in the fungus Glarea lozoyensis.</title>
        <authorList>
            <person name="Chen L."/>
            <person name="Yue Q."/>
            <person name="Zhang X."/>
            <person name="Xiang M."/>
            <person name="Wang C."/>
            <person name="Li S."/>
            <person name="Che Y."/>
            <person name="Ortiz-Lopez F.J."/>
            <person name="Bills G.F."/>
            <person name="Liu X."/>
            <person name="An Z."/>
        </authorList>
    </citation>
    <scope>NUCLEOTIDE SEQUENCE [LARGE SCALE GENOMIC DNA]</scope>
    <source>
        <strain evidence="5">ATCC 20868 / MF5171</strain>
    </source>
</reference>
<gene>
    <name evidence="4" type="ORF">GLAREA_09251</name>
</gene>
<dbReference type="GeneID" id="19468299"/>
<feature type="signal peptide" evidence="3">
    <location>
        <begin position="1"/>
        <end position="23"/>
    </location>
</feature>
<dbReference type="OrthoDB" id="10355410at2759"/>
<dbReference type="Proteomes" id="UP000016922">
    <property type="component" value="Unassembled WGS sequence"/>
</dbReference>